<proteinExistence type="inferred from homology"/>
<feature type="domain" description="NmrA-like" evidence="3">
    <location>
        <begin position="212"/>
        <end position="282"/>
    </location>
</feature>
<dbReference type="PANTHER" id="PTHR42748">
    <property type="entry name" value="NITROGEN METABOLITE REPRESSION PROTEIN NMRA FAMILY MEMBER"/>
    <property type="match status" value="1"/>
</dbReference>
<evidence type="ECO:0000256" key="2">
    <source>
        <dbReference type="ARBA" id="ARBA00022857"/>
    </source>
</evidence>
<keyword evidence="5" id="KW-1185">Reference proteome</keyword>
<dbReference type="PANTHER" id="PTHR42748:SF7">
    <property type="entry name" value="NMRA LIKE REDOX SENSOR 1-RELATED"/>
    <property type="match status" value="1"/>
</dbReference>
<sequence length="322" mass="33367">MQEKRTVLVTGATGGQGGAVARALLDRGWGVRALVRSPEAPAARALAALGAEPVVGDLDDPGSLRAAARGAHGVFSVQPCDLADPDPATEVRRGRNVADAAAAAGAAHLVYTSAAAAGQGSGVAHFESKAEIEAYVESAGVPATVLRPVYFMENWRYALPRPGHGGGESVGAGERVVVGEQGEQVATGKRVGAGSAAGERVETGERVVPAALDAETPLQLIALADIGRIAAAVFGAPAEFAGRRIDIAGDELPVRRIAELFAAADGVPTRFERLPDAELRERSPEVAKMYAWINGKGFRADLAALRARHPGLLTLEAWLRTR</sequence>
<reference evidence="4 5" key="1">
    <citation type="submission" date="2021-05" db="EMBL/GenBank/DDBJ databases">
        <title>Direct Submission.</title>
        <authorList>
            <person name="Li K."/>
            <person name="Gao J."/>
        </authorList>
    </citation>
    <scope>NUCLEOTIDE SEQUENCE [LARGE SCALE GENOMIC DNA]</scope>
    <source>
        <strain evidence="4 5">Mg02</strain>
    </source>
</reference>
<dbReference type="Gene3D" id="3.40.50.720">
    <property type="entry name" value="NAD(P)-binding Rossmann-like Domain"/>
    <property type="match status" value="1"/>
</dbReference>
<dbReference type="Proteomes" id="UP000676079">
    <property type="component" value="Chromosome"/>
</dbReference>
<gene>
    <name evidence="4" type="ORF">KGD84_29620</name>
</gene>
<keyword evidence="2" id="KW-0521">NADP</keyword>
<dbReference type="InterPro" id="IPR051164">
    <property type="entry name" value="NmrA-like_oxidored"/>
</dbReference>
<dbReference type="InterPro" id="IPR036291">
    <property type="entry name" value="NAD(P)-bd_dom_sf"/>
</dbReference>
<accession>A0ABX8BNH9</accession>
<dbReference type="SUPFAM" id="SSF51735">
    <property type="entry name" value="NAD(P)-binding Rossmann-fold domains"/>
    <property type="match status" value="2"/>
</dbReference>
<organism evidence="4 5">
    <name type="scientific">Nocardiopsis changdeensis</name>
    <dbReference type="NCBI Taxonomy" id="2831969"/>
    <lineage>
        <taxon>Bacteria</taxon>
        <taxon>Bacillati</taxon>
        <taxon>Actinomycetota</taxon>
        <taxon>Actinomycetes</taxon>
        <taxon>Streptosporangiales</taxon>
        <taxon>Nocardiopsidaceae</taxon>
        <taxon>Nocardiopsis</taxon>
    </lineage>
</organism>
<evidence type="ECO:0000256" key="1">
    <source>
        <dbReference type="ARBA" id="ARBA00006328"/>
    </source>
</evidence>
<dbReference type="RefSeq" id="WP_220563647.1">
    <property type="nucleotide sequence ID" value="NZ_CP074133.1"/>
</dbReference>
<evidence type="ECO:0000313" key="5">
    <source>
        <dbReference type="Proteomes" id="UP000676079"/>
    </source>
</evidence>
<name>A0ABX8BNH9_9ACTN</name>
<dbReference type="Pfam" id="PF05368">
    <property type="entry name" value="NmrA"/>
    <property type="match status" value="2"/>
</dbReference>
<protein>
    <submittedName>
        <fullName evidence="4">NmrA family NAD(P)-binding protein</fullName>
    </submittedName>
</protein>
<dbReference type="EMBL" id="CP074133">
    <property type="protein sequence ID" value="QUX22431.1"/>
    <property type="molecule type" value="Genomic_DNA"/>
</dbReference>
<evidence type="ECO:0000313" key="4">
    <source>
        <dbReference type="EMBL" id="QUX22431.1"/>
    </source>
</evidence>
<comment type="similarity">
    <text evidence="1">Belongs to the NmrA-type oxidoreductase family.</text>
</comment>
<dbReference type="InterPro" id="IPR008030">
    <property type="entry name" value="NmrA-like"/>
</dbReference>
<feature type="domain" description="NmrA-like" evidence="3">
    <location>
        <begin position="4"/>
        <end position="156"/>
    </location>
</feature>
<evidence type="ECO:0000259" key="3">
    <source>
        <dbReference type="Pfam" id="PF05368"/>
    </source>
</evidence>